<evidence type="ECO:0000256" key="6">
    <source>
        <dbReference type="ARBA" id="ARBA00023239"/>
    </source>
</evidence>
<dbReference type="GO" id="GO:0070497">
    <property type="term" value="F:6-carboxytetrahydropterin synthase activity"/>
    <property type="evidence" value="ECO:0007669"/>
    <property type="project" value="UniProtKB-EC"/>
</dbReference>
<comment type="catalytic activity">
    <reaction evidence="7 8">
        <text>7,8-dihydroneopterin 3'-triphosphate + H2O = 6-carboxy-5,6,7,8-tetrahydropterin + triphosphate + acetaldehyde + 2 H(+)</text>
        <dbReference type="Rhea" id="RHEA:27966"/>
        <dbReference type="ChEBI" id="CHEBI:15343"/>
        <dbReference type="ChEBI" id="CHEBI:15377"/>
        <dbReference type="ChEBI" id="CHEBI:15378"/>
        <dbReference type="ChEBI" id="CHEBI:18036"/>
        <dbReference type="ChEBI" id="CHEBI:58462"/>
        <dbReference type="ChEBI" id="CHEBI:61032"/>
        <dbReference type="EC" id="4.1.2.50"/>
    </reaction>
</comment>
<evidence type="ECO:0000256" key="3">
    <source>
        <dbReference type="ARBA" id="ARBA00018141"/>
    </source>
</evidence>
<comment type="pathway">
    <text evidence="1 8">Purine metabolism; 7-cyano-7-deazaguanine biosynthesis.</text>
</comment>
<comment type="caution">
    <text evidence="9">The sequence shown here is derived from an EMBL/GenBank/DDBJ whole genome shotgun (WGS) entry which is preliminary data.</text>
</comment>
<dbReference type="Pfam" id="PF01242">
    <property type="entry name" value="PTPS"/>
    <property type="match status" value="1"/>
</dbReference>
<sequence length="117" mass="13289">MIISKQFIFDAAHFLPNVPDGHKCKNIHGHTYHLTVLIDGPLQENLGWVIDYGDLKKAIAPVIEQVDHQLLNNIPGLENPTSEMLVVWIWQQIKPVLPLLKRLELYETPTSGVIYEG</sequence>
<evidence type="ECO:0000256" key="7">
    <source>
        <dbReference type="ARBA" id="ARBA00048807"/>
    </source>
</evidence>
<dbReference type="PIRSF" id="PIRSF006113">
    <property type="entry name" value="PTP_synth"/>
    <property type="match status" value="1"/>
</dbReference>
<keyword evidence="4 8" id="KW-0479">Metal-binding</keyword>
<evidence type="ECO:0000256" key="5">
    <source>
        <dbReference type="ARBA" id="ARBA00022833"/>
    </source>
</evidence>
<dbReference type="Gene3D" id="3.30.479.10">
    <property type="entry name" value="6-pyruvoyl tetrahydropterin synthase/QueD"/>
    <property type="match status" value="1"/>
</dbReference>
<dbReference type="PANTHER" id="PTHR12589">
    <property type="entry name" value="PYRUVOYL TETRAHYDROBIOPTERIN SYNTHASE"/>
    <property type="match status" value="1"/>
</dbReference>
<name>A0ABV2T6D6_9BACT</name>
<dbReference type="EMBL" id="JBEXAC010000001">
    <property type="protein sequence ID" value="MET6997714.1"/>
    <property type="molecule type" value="Genomic_DNA"/>
</dbReference>
<evidence type="ECO:0000256" key="4">
    <source>
        <dbReference type="ARBA" id="ARBA00022723"/>
    </source>
</evidence>
<evidence type="ECO:0000313" key="9">
    <source>
        <dbReference type="EMBL" id="MET6997714.1"/>
    </source>
</evidence>
<keyword evidence="6 8" id="KW-0456">Lyase</keyword>
<dbReference type="SUPFAM" id="SSF55620">
    <property type="entry name" value="Tetrahydrobiopterin biosynthesis enzymes-like"/>
    <property type="match status" value="1"/>
</dbReference>
<dbReference type="NCBIfam" id="TIGR03367">
    <property type="entry name" value="queuosine_QueD"/>
    <property type="match status" value="1"/>
</dbReference>
<keyword evidence="8" id="KW-0671">Queuosine biosynthesis</keyword>
<evidence type="ECO:0000313" key="10">
    <source>
        <dbReference type="Proteomes" id="UP001549749"/>
    </source>
</evidence>
<comment type="cofactor">
    <cofactor evidence="8">
        <name>Zn(2+)</name>
        <dbReference type="ChEBI" id="CHEBI:29105"/>
    </cofactor>
    <text evidence="8">Binds 1 zinc ion per subunit.</text>
</comment>
<dbReference type="Proteomes" id="UP001549749">
    <property type="component" value="Unassembled WGS sequence"/>
</dbReference>
<accession>A0ABV2T6D6</accession>
<dbReference type="RefSeq" id="WP_354660349.1">
    <property type="nucleotide sequence ID" value="NZ_JBEXAC010000001.1"/>
</dbReference>
<dbReference type="InterPro" id="IPR007115">
    <property type="entry name" value="6-PTP_synth/QueD"/>
</dbReference>
<dbReference type="EC" id="4.-.-.-" evidence="8"/>
<protein>
    <recommendedName>
        <fullName evidence="3 8">6-carboxy-5,6,7,8-tetrahydropterin synthase</fullName>
        <ecNumber evidence="8">4.-.-.-</ecNumber>
    </recommendedName>
</protein>
<organism evidence="9 10">
    <name type="scientific">Chitinophaga defluvii</name>
    <dbReference type="NCBI Taxonomy" id="3163343"/>
    <lineage>
        <taxon>Bacteria</taxon>
        <taxon>Pseudomonadati</taxon>
        <taxon>Bacteroidota</taxon>
        <taxon>Chitinophagia</taxon>
        <taxon>Chitinophagales</taxon>
        <taxon>Chitinophagaceae</taxon>
        <taxon>Chitinophaga</taxon>
    </lineage>
</organism>
<gene>
    <name evidence="9" type="primary">queD</name>
    <name evidence="9" type="ORF">ABR189_10060</name>
</gene>
<proteinExistence type="inferred from homology"/>
<evidence type="ECO:0000256" key="8">
    <source>
        <dbReference type="PIRNR" id="PIRNR006113"/>
    </source>
</evidence>
<keyword evidence="5 8" id="KW-0862">Zinc</keyword>
<dbReference type="InterPro" id="IPR038418">
    <property type="entry name" value="6-PTP_synth/QueD_sf"/>
</dbReference>
<evidence type="ECO:0000256" key="1">
    <source>
        <dbReference type="ARBA" id="ARBA00005061"/>
    </source>
</evidence>
<keyword evidence="10" id="KW-1185">Reference proteome</keyword>
<evidence type="ECO:0000256" key="2">
    <source>
        <dbReference type="ARBA" id="ARBA00008900"/>
    </source>
</evidence>
<comment type="similarity">
    <text evidence="2 8">Belongs to the PTPS family. QueD subfamily.</text>
</comment>
<dbReference type="PANTHER" id="PTHR12589:SF7">
    <property type="entry name" value="6-PYRUVOYL TETRAHYDROBIOPTERIN SYNTHASE"/>
    <property type="match status" value="1"/>
</dbReference>
<reference evidence="9 10" key="1">
    <citation type="submission" date="2024-06" db="EMBL/GenBank/DDBJ databases">
        <title>Chitinophaga defluvii sp. nov., isolated from municipal sewage.</title>
        <authorList>
            <person name="Zhang L."/>
        </authorList>
    </citation>
    <scope>NUCLEOTIDE SEQUENCE [LARGE SCALE GENOMIC DNA]</scope>
    <source>
        <strain evidence="9 10">H8</strain>
    </source>
</reference>